<organism evidence="2 3">
    <name type="scientific">Pallidibacillus thermolactis</name>
    <dbReference type="NCBI Taxonomy" id="251051"/>
    <lineage>
        <taxon>Bacteria</taxon>
        <taxon>Bacillati</taxon>
        <taxon>Bacillota</taxon>
        <taxon>Bacilli</taxon>
        <taxon>Bacillales</taxon>
        <taxon>Bacillaceae</taxon>
        <taxon>Pallidibacillus</taxon>
    </lineage>
</organism>
<evidence type="ECO:0000313" key="2">
    <source>
        <dbReference type="EMBL" id="MCU9595656.1"/>
    </source>
</evidence>
<keyword evidence="1" id="KW-0812">Transmembrane</keyword>
<gene>
    <name evidence="2" type="ORF">OEV82_14585</name>
</gene>
<keyword evidence="3" id="KW-1185">Reference proteome</keyword>
<dbReference type="RefSeq" id="WP_263062279.1">
    <property type="nucleotide sequence ID" value="NZ_JAOUSE010000066.1"/>
</dbReference>
<dbReference type="EMBL" id="JAOUSE010000066">
    <property type="protein sequence ID" value="MCU9595656.1"/>
    <property type="molecule type" value="Genomic_DNA"/>
</dbReference>
<keyword evidence="1" id="KW-0472">Membrane</keyword>
<feature type="transmembrane region" description="Helical" evidence="1">
    <location>
        <begin position="310"/>
        <end position="328"/>
    </location>
</feature>
<protein>
    <submittedName>
        <fullName evidence="2">AbgT family transporter</fullName>
    </submittedName>
</protein>
<dbReference type="Pfam" id="PF03806">
    <property type="entry name" value="ABG_transport"/>
    <property type="match status" value="1"/>
</dbReference>
<comment type="caution">
    <text evidence="2">The sequence shown here is derived from an EMBL/GenBank/DDBJ whole genome shotgun (WGS) entry which is preliminary data.</text>
</comment>
<accession>A0ABT2WIY4</accession>
<feature type="transmembrane region" description="Helical" evidence="1">
    <location>
        <begin position="68"/>
        <end position="92"/>
    </location>
</feature>
<reference evidence="2 3" key="1">
    <citation type="submission" date="2022-10" db="EMBL/GenBank/DDBJ databases">
        <title>Description of Fervidibacillus gen. nov. in the family Fervidibacillaceae fam. nov. with two species, Fervidibacillus albus sp. nov., and Fervidibacillus halotolerans sp. nov., isolated from tidal flat sediments.</title>
        <authorList>
            <person name="Kwon K.K."/>
            <person name="Yang S.-H."/>
        </authorList>
    </citation>
    <scope>NUCLEOTIDE SEQUENCE [LARGE SCALE GENOMIC DNA]</scope>
    <source>
        <strain evidence="2 3">DSM 23332</strain>
    </source>
</reference>
<evidence type="ECO:0000256" key="1">
    <source>
        <dbReference type="SAM" id="Phobius"/>
    </source>
</evidence>
<feature type="transmembrane region" description="Helical" evidence="1">
    <location>
        <begin position="184"/>
        <end position="205"/>
    </location>
</feature>
<feature type="transmembrane region" description="Helical" evidence="1">
    <location>
        <begin position="386"/>
        <end position="408"/>
    </location>
</feature>
<evidence type="ECO:0000313" key="3">
    <source>
        <dbReference type="Proteomes" id="UP001208656"/>
    </source>
</evidence>
<dbReference type="Proteomes" id="UP001208656">
    <property type="component" value="Unassembled WGS sequence"/>
</dbReference>
<feature type="transmembrane region" description="Helical" evidence="1">
    <location>
        <begin position="217"/>
        <end position="237"/>
    </location>
</feature>
<feature type="transmembrane region" description="Helical" evidence="1">
    <location>
        <begin position="98"/>
        <end position="119"/>
    </location>
</feature>
<feature type="transmembrane region" description="Helical" evidence="1">
    <location>
        <begin position="35"/>
        <end position="56"/>
    </location>
</feature>
<feature type="transmembrane region" description="Helical" evidence="1">
    <location>
        <begin position="270"/>
        <end position="287"/>
    </location>
</feature>
<keyword evidence="1" id="KW-1133">Transmembrane helix</keyword>
<proteinExistence type="predicted"/>
<feature type="transmembrane region" description="Helical" evidence="1">
    <location>
        <begin position="349"/>
        <end position="366"/>
    </location>
</feature>
<dbReference type="PANTHER" id="PTHR30282">
    <property type="entry name" value="P-AMINOBENZOYL GLUTAMATE TRANSPORTER"/>
    <property type="match status" value="1"/>
</dbReference>
<feature type="transmembrane region" description="Helical" evidence="1">
    <location>
        <begin position="476"/>
        <end position="501"/>
    </location>
</feature>
<feature type="transmembrane region" description="Helical" evidence="1">
    <location>
        <begin position="446"/>
        <end position="464"/>
    </location>
</feature>
<dbReference type="PANTHER" id="PTHR30282:SF0">
    <property type="entry name" value="P-AMINOBENZOYL-GLUTAMATE TRANSPORT PROTEIN"/>
    <property type="match status" value="1"/>
</dbReference>
<feature type="transmembrane region" description="Helical" evidence="1">
    <location>
        <begin position="415"/>
        <end position="431"/>
    </location>
</feature>
<feature type="transmembrane region" description="Helical" evidence="1">
    <location>
        <begin position="131"/>
        <end position="151"/>
    </location>
</feature>
<feature type="transmembrane region" description="Helical" evidence="1">
    <location>
        <begin position="157"/>
        <end position="177"/>
    </location>
</feature>
<name>A0ABT2WIY4_9BACI</name>
<dbReference type="InterPro" id="IPR004697">
    <property type="entry name" value="AbgT"/>
</dbReference>
<sequence>MSQPALEKGTERKDSGFFQRFLNLVEKYGNKLPDIITLFFILTILILIASAIAAFFEWSAINPANGEVITAVNLLSTEGVIQILTNMVSVFIEFPPLGVVLVAMLGVGLAESTGLLLTVIKFAVLKSHRSLIIPMIIFIGVVGNLAGDAVFIALPPIAAVIFISIGMHPLAGIVASYAAAAAGFGANIIINITDVLITGFTQVGIDMVDSSIRVNPSINFYFSFVSTFLIVPIAAFVTKRIIQPRLGTYKGSYKGDVEELSEIEKKGLKWAGIVTGLFVVLLLFMTVPENGMLRDPETGSLIDSPLMDSLIPLILILFIVPSIVYGFIVKSLKSDRDISKHLTDAMSSMAYFILIAFVASQMIAIFDWSNLGSIISIRGAEFLSDLGFTGLPLLLAFIIFSAFVNILIASASAKWALLAPVFVPMFMYMQIDPAVTQAAYRVADSITNAITPMLAYFGILLVTAQKFDKNVKLGTLISLLLPYSIFLGIPWIVLFAVWYLLGLPFGP</sequence>